<evidence type="ECO:0000256" key="1">
    <source>
        <dbReference type="SAM" id="Phobius"/>
    </source>
</evidence>
<reference evidence="4" key="1">
    <citation type="submission" date="2025-08" db="UniProtKB">
        <authorList>
            <consortium name="RefSeq"/>
        </authorList>
    </citation>
    <scope>IDENTIFICATION</scope>
</reference>
<gene>
    <name evidence="4" type="primary">LOC120253611</name>
</gene>
<dbReference type="InterPro" id="IPR044655">
    <property type="entry name" value="BAGP1-like"/>
</dbReference>
<keyword evidence="3" id="KW-1185">Reference proteome</keyword>
<dbReference type="Pfam" id="PF00168">
    <property type="entry name" value="C2"/>
    <property type="match status" value="1"/>
</dbReference>
<keyword evidence="1" id="KW-0812">Transmembrane</keyword>
<dbReference type="PANTHER" id="PTHR47038">
    <property type="entry name" value="BAG-ASSOCIATED GRAM PROTEIN 1"/>
    <property type="match status" value="1"/>
</dbReference>
<keyword evidence="1" id="KW-0472">Membrane</keyword>
<dbReference type="SUPFAM" id="SSF49562">
    <property type="entry name" value="C2 domain (Calcium/lipid-binding domain, CaLB)"/>
    <property type="match status" value="1"/>
</dbReference>
<evidence type="ECO:0000259" key="2">
    <source>
        <dbReference type="Pfam" id="PF00168"/>
    </source>
</evidence>
<protein>
    <submittedName>
        <fullName evidence="4">BAG-associated GRAM protein 1-like</fullName>
    </submittedName>
</protein>
<dbReference type="CDD" id="cd00030">
    <property type="entry name" value="C2"/>
    <property type="match status" value="1"/>
</dbReference>
<name>A0AB40AS71_DIOCR</name>
<dbReference type="AlphaFoldDB" id="A0AB40AS71"/>
<keyword evidence="1" id="KW-1133">Transmembrane helix</keyword>
<dbReference type="Gene3D" id="2.60.40.150">
    <property type="entry name" value="C2 domain"/>
    <property type="match status" value="1"/>
</dbReference>
<dbReference type="InterPro" id="IPR035892">
    <property type="entry name" value="C2_domain_sf"/>
</dbReference>
<proteinExistence type="predicted"/>
<sequence>MAGVSIGLLLPSWWEIEVTVSAALFVIAVYSLFEKFYSCGCAEDGRKKGAEEAALASEPLLRDSDEKEKMSHVKGDSQGTSSYLIKLELLAAKNLIGANLNGTSDPYAIITCGEQKKFSSMVPGSRNPMWERVQFLLMRFLSRVFCAFSFPNINVFICTSFFG</sequence>
<dbReference type="InterPro" id="IPR000008">
    <property type="entry name" value="C2_dom"/>
</dbReference>
<dbReference type="Proteomes" id="UP001515500">
    <property type="component" value="Unplaced"/>
</dbReference>
<feature type="transmembrane region" description="Helical" evidence="1">
    <location>
        <begin position="140"/>
        <end position="162"/>
    </location>
</feature>
<accession>A0AB40AS71</accession>
<feature type="transmembrane region" description="Helical" evidence="1">
    <location>
        <begin position="12"/>
        <end position="33"/>
    </location>
</feature>
<dbReference type="GeneID" id="120253611"/>
<feature type="domain" description="C2" evidence="2">
    <location>
        <begin position="86"/>
        <end position="137"/>
    </location>
</feature>
<organism evidence="3 4">
    <name type="scientific">Dioscorea cayennensis subsp. rotundata</name>
    <name type="common">White Guinea yam</name>
    <name type="synonym">Dioscorea rotundata</name>
    <dbReference type="NCBI Taxonomy" id="55577"/>
    <lineage>
        <taxon>Eukaryota</taxon>
        <taxon>Viridiplantae</taxon>
        <taxon>Streptophyta</taxon>
        <taxon>Embryophyta</taxon>
        <taxon>Tracheophyta</taxon>
        <taxon>Spermatophyta</taxon>
        <taxon>Magnoliopsida</taxon>
        <taxon>Liliopsida</taxon>
        <taxon>Dioscoreales</taxon>
        <taxon>Dioscoreaceae</taxon>
        <taxon>Dioscorea</taxon>
    </lineage>
</organism>
<dbReference type="RefSeq" id="XP_039117851.1">
    <property type="nucleotide sequence ID" value="XM_039261917.1"/>
</dbReference>
<evidence type="ECO:0000313" key="4">
    <source>
        <dbReference type="RefSeq" id="XP_039117851.1"/>
    </source>
</evidence>
<evidence type="ECO:0000313" key="3">
    <source>
        <dbReference type="Proteomes" id="UP001515500"/>
    </source>
</evidence>
<dbReference type="PANTHER" id="PTHR47038:SF1">
    <property type="entry name" value="BAG-ASSOCIATED GRAM PROTEIN 1"/>
    <property type="match status" value="1"/>
</dbReference>